<dbReference type="EMBL" id="FMAQ01000006">
    <property type="protein sequence ID" value="SCC12701.1"/>
    <property type="molecule type" value="Genomic_DNA"/>
</dbReference>
<dbReference type="InterPro" id="IPR006935">
    <property type="entry name" value="Helicase/UvrB_N"/>
</dbReference>
<keyword evidence="3" id="KW-1185">Reference proteome</keyword>
<dbReference type="Pfam" id="PF04851">
    <property type="entry name" value="ResIII"/>
    <property type="match status" value="1"/>
</dbReference>
<dbReference type="Proteomes" id="UP000199670">
    <property type="component" value="Unassembled WGS sequence"/>
</dbReference>
<reference evidence="3" key="1">
    <citation type="submission" date="2016-08" db="EMBL/GenBank/DDBJ databases">
        <authorList>
            <person name="Varghese N."/>
            <person name="Submissions Spin"/>
        </authorList>
    </citation>
    <scope>NUCLEOTIDE SEQUENCE [LARGE SCALE GENOMIC DNA]</scope>
    <source>
        <strain evidence="3">R-53248</strain>
    </source>
</reference>
<dbReference type="GO" id="GO:0005829">
    <property type="term" value="C:cytosol"/>
    <property type="evidence" value="ECO:0007669"/>
    <property type="project" value="TreeGrafter"/>
</dbReference>
<dbReference type="InterPro" id="IPR027417">
    <property type="entry name" value="P-loop_NTPase"/>
</dbReference>
<dbReference type="GO" id="GO:0016787">
    <property type="term" value="F:hydrolase activity"/>
    <property type="evidence" value="ECO:0007669"/>
    <property type="project" value="InterPro"/>
</dbReference>
<dbReference type="GO" id="GO:0003677">
    <property type="term" value="F:DNA binding"/>
    <property type="evidence" value="ECO:0007669"/>
    <property type="project" value="InterPro"/>
</dbReference>
<feature type="domain" description="Helicase ATP-binding" evidence="1">
    <location>
        <begin position="39"/>
        <end position="273"/>
    </location>
</feature>
<dbReference type="PANTHER" id="PTHR47396:SF1">
    <property type="entry name" value="ATP-DEPENDENT HELICASE IRC3-RELATED"/>
    <property type="match status" value="1"/>
</dbReference>
<name>A0A1C4C0R3_9GAMM</name>
<evidence type="ECO:0000313" key="3">
    <source>
        <dbReference type="Proteomes" id="UP000199670"/>
    </source>
</evidence>
<evidence type="ECO:0000259" key="1">
    <source>
        <dbReference type="SMART" id="SM00487"/>
    </source>
</evidence>
<dbReference type="InterPro" id="IPR050742">
    <property type="entry name" value="Helicase_Restrict-Modif_Enz"/>
</dbReference>
<protein>
    <submittedName>
        <fullName evidence="2">Type III restriction enzyme</fullName>
    </submittedName>
</protein>
<dbReference type="InterPro" id="IPR014001">
    <property type="entry name" value="Helicase_ATP-bd"/>
</dbReference>
<evidence type="ECO:0000313" key="2">
    <source>
        <dbReference type="EMBL" id="SCC12701.1"/>
    </source>
</evidence>
<dbReference type="AlphaFoldDB" id="A0A1C4C0R3"/>
<accession>A0A1C4C0R3</accession>
<dbReference type="SUPFAM" id="SSF52540">
    <property type="entry name" value="P-loop containing nucleoside triphosphate hydrolases"/>
    <property type="match status" value="2"/>
</dbReference>
<sequence>MAKAAKQKGELLFHKFKNIDKLGLFTETYQVPSYIKNNLKDTLRAYQEESLRYLHYAQHNPNANSLYKHLLFNMATGAGKTMVMAATILYMYKEYGYQNFIFFVHTDAIIQKTKENLLNGLSSKYLFNSSIEILGEKIHIEAVDTFPSIPNKNTIYLKLSTIHKIHDELNHYKENSVTYDDLKEIPLVLLGDEAHHFNAETKAKGKAKNSPENEELTWERTIDKLLALQPKNRLFEFTATINLDNKEIYQKYKDKIIYQYDLKQFMNDGYSKRVMLLEANQNDNDKMLDAVLLSQYRKLIAIDNNIAGFKPVVLFKSNQIATSKAKQEEFIQIIDSLTPEKITHYLANKRTQLISATSIWHKVIARYTKDDLITIIDMIKDDFNEMNLLNVNKTDLMEEQPVLLNTLEQIDNPIRAVFAVAKVNEGWDVLNLYDIVRISEKASSTKTNTDSEAQLIGRGARYFPFIYQDERSYTRRFDISNHDLSILEQLHYHTINEPSYIRVLHASLEQADIIAQSDGNGIIEHAKLKEKFKESNTYRYGKLYYNKVEEITGEKRSWQSYSLETHFEEEYKIVNETSLTALNDDDSSVLYKLESLQLNKRFFFKAMARQNFYTFNNLQHYFPKLTSMDEFISSNNYLGKIKIDIKLPQSLNIDNLTSKEKLNFLENVLSKIADNIRRNYRKYKGTYEFISQPLKDVITDYSLYIDPTIIVNQRITTESSTGKTWYVFDKMIVNQLEHRLIKLLDKFMSKLKVKYDDIYLIRNDEKSTRFKLTEFNGVRGFMPDFILLMKSKNDGAYYQVFLEPKGDDRLLVDKWKQDMLEVINPENIILLDADEDIRLIGIKFFADSQRDIFINDFTSKLYDGEPLEDTSLI</sequence>
<dbReference type="Gene3D" id="3.40.50.300">
    <property type="entry name" value="P-loop containing nucleotide triphosphate hydrolases"/>
    <property type="match status" value="1"/>
</dbReference>
<dbReference type="RefSeq" id="WP_091348735.1">
    <property type="nucleotide sequence ID" value="NZ_FMAQ01000006.1"/>
</dbReference>
<proteinExistence type="predicted"/>
<organism evidence="2 3">
    <name type="scientific">Gilliamella bombicola</name>
    <dbReference type="NCBI Taxonomy" id="1798182"/>
    <lineage>
        <taxon>Bacteria</taxon>
        <taxon>Pseudomonadati</taxon>
        <taxon>Pseudomonadota</taxon>
        <taxon>Gammaproteobacteria</taxon>
        <taxon>Orbales</taxon>
        <taxon>Orbaceae</taxon>
        <taxon>Gilliamella</taxon>
    </lineage>
</organism>
<gene>
    <name evidence="2" type="ORF">GA0061081_10691</name>
</gene>
<dbReference type="GO" id="GO:0005524">
    <property type="term" value="F:ATP binding"/>
    <property type="evidence" value="ECO:0007669"/>
    <property type="project" value="InterPro"/>
</dbReference>
<dbReference type="PANTHER" id="PTHR47396">
    <property type="entry name" value="TYPE I RESTRICTION ENZYME ECOKI R PROTEIN"/>
    <property type="match status" value="1"/>
</dbReference>
<dbReference type="CDD" id="cd18785">
    <property type="entry name" value="SF2_C"/>
    <property type="match status" value="1"/>
</dbReference>
<dbReference type="STRING" id="1798182.GA0061081_10691"/>
<dbReference type="OrthoDB" id="9804145at2"/>
<dbReference type="SMART" id="SM00487">
    <property type="entry name" value="DEXDc"/>
    <property type="match status" value="1"/>
</dbReference>